<evidence type="ECO:0000256" key="4">
    <source>
        <dbReference type="ARBA" id="ARBA00022695"/>
    </source>
</evidence>
<proteinExistence type="predicted"/>
<feature type="region of interest" description="Disordered" evidence="6">
    <location>
        <begin position="82"/>
        <end position="159"/>
    </location>
</feature>
<feature type="domain" description="RNA polymerase beta subunit protrusion" evidence="7">
    <location>
        <begin position="10"/>
        <end position="47"/>
    </location>
</feature>
<sequence>MISAYFEEKGLVRQQLDSFDEFIQNTMQEIVDESADTEIQPGSQHNPGHQPKFAKVHSFIAFCHAVALSSCVVRVRPLLSERTVRRPPSPLSSAAPSAATPTLAVRRAPAPCPTDPPPSALSTLMRHCRAHPHRRRQQPPPSARTPSDESFFVGSFQSV</sequence>
<feature type="compositionally biased region" description="Basic residues" evidence="6">
    <location>
        <begin position="126"/>
        <end position="137"/>
    </location>
</feature>
<gene>
    <name evidence="8" type="ORF">Sradi_7168900</name>
</gene>
<evidence type="ECO:0000256" key="6">
    <source>
        <dbReference type="SAM" id="MobiDB-lite"/>
    </source>
</evidence>
<accession>A0AAW2IV02</accession>
<evidence type="ECO:0000256" key="2">
    <source>
        <dbReference type="ARBA" id="ARBA00022478"/>
    </source>
</evidence>
<keyword evidence="4" id="KW-0548">Nucleotidyltransferase</keyword>
<evidence type="ECO:0000256" key="5">
    <source>
        <dbReference type="ARBA" id="ARBA00023163"/>
    </source>
</evidence>
<dbReference type="InterPro" id="IPR007644">
    <property type="entry name" value="RNA_pol_bsu_protrusion"/>
</dbReference>
<feature type="compositionally biased region" description="Low complexity" evidence="6">
    <location>
        <begin position="91"/>
        <end position="104"/>
    </location>
</feature>
<keyword evidence="5" id="KW-0804">Transcription</keyword>
<reference evidence="8" key="2">
    <citation type="journal article" date="2024" name="Plant">
        <title>Genomic evolution and insights into agronomic trait innovations of Sesamum species.</title>
        <authorList>
            <person name="Miao H."/>
            <person name="Wang L."/>
            <person name="Qu L."/>
            <person name="Liu H."/>
            <person name="Sun Y."/>
            <person name="Le M."/>
            <person name="Wang Q."/>
            <person name="Wei S."/>
            <person name="Zheng Y."/>
            <person name="Lin W."/>
            <person name="Duan Y."/>
            <person name="Cao H."/>
            <person name="Xiong S."/>
            <person name="Wang X."/>
            <person name="Wei L."/>
            <person name="Li C."/>
            <person name="Ma Q."/>
            <person name="Ju M."/>
            <person name="Zhao R."/>
            <person name="Li G."/>
            <person name="Mu C."/>
            <person name="Tian Q."/>
            <person name="Mei H."/>
            <person name="Zhang T."/>
            <person name="Gao T."/>
            <person name="Zhang H."/>
        </authorList>
    </citation>
    <scope>NUCLEOTIDE SEQUENCE</scope>
    <source>
        <strain evidence="8">G02</strain>
    </source>
</reference>
<dbReference type="Gene3D" id="3.90.1100.10">
    <property type="match status" value="1"/>
</dbReference>
<dbReference type="EC" id="2.7.7.6" evidence="1"/>
<comment type="caution">
    <text evidence="8">The sequence shown here is derived from an EMBL/GenBank/DDBJ whole genome shotgun (WGS) entry which is preliminary data.</text>
</comment>
<dbReference type="GO" id="GO:0003899">
    <property type="term" value="F:DNA-directed RNA polymerase activity"/>
    <property type="evidence" value="ECO:0007669"/>
    <property type="project" value="UniProtKB-EC"/>
</dbReference>
<dbReference type="SUPFAM" id="SSF64484">
    <property type="entry name" value="beta and beta-prime subunits of DNA dependent RNA-polymerase"/>
    <property type="match status" value="1"/>
</dbReference>
<protein>
    <recommendedName>
        <fullName evidence="1">DNA-directed RNA polymerase</fullName>
        <ecNumber evidence="1">2.7.7.6</ecNumber>
    </recommendedName>
</protein>
<evidence type="ECO:0000256" key="3">
    <source>
        <dbReference type="ARBA" id="ARBA00022679"/>
    </source>
</evidence>
<reference evidence="8" key="1">
    <citation type="submission" date="2020-06" db="EMBL/GenBank/DDBJ databases">
        <authorList>
            <person name="Li T."/>
            <person name="Hu X."/>
            <person name="Zhang T."/>
            <person name="Song X."/>
            <person name="Zhang H."/>
            <person name="Dai N."/>
            <person name="Sheng W."/>
            <person name="Hou X."/>
            <person name="Wei L."/>
        </authorList>
    </citation>
    <scope>NUCLEOTIDE SEQUENCE</scope>
    <source>
        <strain evidence="8">G02</strain>
        <tissue evidence="8">Leaf</tissue>
    </source>
</reference>
<evidence type="ECO:0000313" key="8">
    <source>
        <dbReference type="EMBL" id="KAL0285652.1"/>
    </source>
</evidence>
<evidence type="ECO:0000256" key="1">
    <source>
        <dbReference type="ARBA" id="ARBA00012418"/>
    </source>
</evidence>
<keyword evidence="2 8" id="KW-0240">DNA-directed RNA polymerase</keyword>
<dbReference type="GO" id="GO:0000428">
    <property type="term" value="C:DNA-directed RNA polymerase complex"/>
    <property type="evidence" value="ECO:0007669"/>
    <property type="project" value="UniProtKB-KW"/>
</dbReference>
<dbReference type="AlphaFoldDB" id="A0AAW2IV02"/>
<dbReference type="EMBL" id="JACGWJ010001020">
    <property type="protein sequence ID" value="KAL0285652.1"/>
    <property type="molecule type" value="Genomic_DNA"/>
</dbReference>
<dbReference type="GO" id="GO:0006351">
    <property type="term" value="P:DNA-templated transcription"/>
    <property type="evidence" value="ECO:0007669"/>
    <property type="project" value="InterPro"/>
</dbReference>
<dbReference type="GO" id="GO:0003677">
    <property type="term" value="F:DNA binding"/>
    <property type="evidence" value="ECO:0007669"/>
    <property type="project" value="InterPro"/>
</dbReference>
<keyword evidence="3" id="KW-0808">Transferase</keyword>
<name>A0AAW2IV02_SESRA</name>
<dbReference type="Pfam" id="PF04563">
    <property type="entry name" value="RNA_pol_Rpb2_1"/>
    <property type="match status" value="1"/>
</dbReference>
<feature type="compositionally biased region" description="Pro residues" evidence="6">
    <location>
        <begin position="110"/>
        <end position="119"/>
    </location>
</feature>
<organism evidence="8">
    <name type="scientific">Sesamum radiatum</name>
    <name type="common">Black benniseed</name>
    <dbReference type="NCBI Taxonomy" id="300843"/>
    <lineage>
        <taxon>Eukaryota</taxon>
        <taxon>Viridiplantae</taxon>
        <taxon>Streptophyta</taxon>
        <taxon>Embryophyta</taxon>
        <taxon>Tracheophyta</taxon>
        <taxon>Spermatophyta</taxon>
        <taxon>Magnoliopsida</taxon>
        <taxon>eudicotyledons</taxon>
        <taxon>Gunneridae</taxon>
        <taxon>Pentapetalae</taxon>
        <taxon>asterids</taxon>
        <taxon>lamiids</taxon>
        <taxon>Lamiales</taxon>
        <taxon>Pedaliaceae</taxon>
        <taxon>Sesamum</taxon>
    </lineage>
</organism>
<evidence type="ECO:0000259" key="7">
    <source>
        <dbReference type="Pfam" id="PF04563"/>
    </source>
</evidence>